<dbReference type="InterPro" id="IPR017560">
    <property type="entry name" value="Cyt_c_biogenesis_CcmI"/>
</dbReference>
<keyword evidence="4 5" id="KW-0802">TPR repeat</keyword>
<dbReference type="InterPro" id="IPR011990">
    <property type="entry name" value="TPR-like_helical_dom_sf"/>
</dbReference>
<keyword evidence="6" id="KW-1133">Transmembrane helix</keyword>
<dbReference type="Pfam" id="PF23914">
    <property type="entry name" value="TPR_CcmH_CycH"/>
    <property type="match status" value="1"/>
</dbReference>
<reference evidence="9" key="1">
    <citation type="journal article" date="2019" name="Int. J. Syst. Evol. Microbiol.">
        <title>The Global Catalogue of Microorganisms (GCM) 10K type strain sequencing project: providing services to taxonomists for standard genome sequencing and annotation.</title>
        <authorList>
            <consortium name="The Broad Institute Genomics Platform"/>
            <consortium name="The Broad Institute Genome Sequencing Center for Infectious Disease"/>
            <person name="Wu L."/>
            <person name="Ma J."/>
        </authorList>
    </citation>
    <scope>NUCLEOTIDE SEQUENCE [LARGE SCALE GENOMIC DNA]</scope>
    <source>
        <strain evidence="9">CCUG 36956</strain>
    </source>
</reference>
<feature type="domain" description="Cytochrome c-type biogenesis protein H TPR" evidence="7">
    <location>
        <begin position="124"/>
        <end position="259"/>
    </location>
</feature>
<comment type="caution">
    <text evidence="8">The sequence shown here is derived from an EMBL/GenBank/DDBJ whole genome shotgun (WGS) entry which is preliminary data.</text>
</comment>
<keyword evidence="3" id="KW-0201">Cytochrome c-type biogenesis</keyword>
<dbReference type="Proteomes" id="UP001596379">
    <property type="component" value="Unassembled WGS sequence"/>
</dbReference>
<feature type="transmembrane region" description="Helical" evidence="6">
    <location>
        <begin position="6"/>
        <end position="26"/>
    </location>
</feature>
<dbReference type="SUPFAM" id="SSF48452">
    <property type="entry name" value="TPR-like"/>
    <property type="match status" value="1"/>
</dbReference>
<keyword evidence="9" id="KW-1185">Reference proteome</keyword>
<dbReference type="PROSITE" id="PS50005">
    <property type="entry name" value="TPR"/>
    <property type="match status" value="1"/>
</dbReference>
<comment type="subcellular location">
    <subcellularLocation>
        <location evidence="1">Cell envelope</location>
    </subcellularLocation>
</comment>
<dbReference type="SMART" id="SM00028">
    <property type="entry name" value="TPR"/>
    <property type="match status" value="2"/>
</dbReference>
<dbReference type="RefSeq" id="WP_049831494.1">
    <property type="nucleotide sequence ID" value="NZ_JBHTCC010000002.1"/>
</dbReference>
<dbReference type="InterPro" id="IPR056413">
    <property type="entry name" value="TPR_CcmH_CycH"/>
</dbReference>
<gene>
    <name evidence="8" type="primary">ccmI</name>
    <name evidence="8" type="ORF">ACFQO0_09575</name>
</gene>
<evidence type="ECO:0000256" key="4">
    <source>
        <dbReference type="ARBA" id="ARBA00022803"/>
    </source>
</evidence>
<dbReference type="NCBIfam" id="TIGR03142">
    <property type="entry name" value="cytochro_ccmI"/>
    <property type="match status" value="1"/>
</dbReference>
<feature type="repeat" description="TPR" evidence="5">
    <location>
        <begin position="151"/>
        <end position="184"/>
    </location>
</feature>
<evidence type="ECO:0000259" key="7">
    <source>
        <dbReference type="Pfam" id="PF23914"/>
    </source>
</evidence>
<feature type="transmembrane region" description="Helical" evidence="6">
    <location>
        <begin position="93"/>
        <end position="113"/>
    </location>
</feature>
<evidence type="ECO:0000256" key="6">
    <source>
        <dbReference type="SAM" id="Phobius"/>
    </source>
</evidence>
<evidence type="ECO:0000256" key="2">
    <source>
        <dbReference type="ARBA" id="ARBA00022737"/>
    </source>
</evidence>
<dbReference type="PANTHER" id="PTHR47870">
    <property type="entry name" value="CYTOCHROME C-TYPE BIOGENESIS PROTEIN CCMH"/>
    <property type="match status" value="1"/>
</dbReference>
<keyword evidence="6" id="KW-0812">Transmembrane</keyword>
<keyword evidence="2" id="KW-0677">Repeat</keyword>
<dbReference type="PANTHER" id="PTHR47870:SF4">
    <property type="entry name" value="CYTOCHROME C-TYPE BIOGENESIS PROTEIN CYCH"/>
    <property type="match status" value="1"/>
</dbReference>
<evidence type="ECO:0000256" key="3">
    <source>
        <dbReference type="ARBA" id="ARBA00022748"/>
    </source>
</evidence>
<proteinExistence type="predicted"/>
<evidence type="ECO:0000256" key="1">
    <source>
        <dbReference type="ARBA" id="ARBA00004196"/>
    </source>
</evidence>
<dbReference type="EMBL" id="JBHTCC010000002">
    <property type="protein sequence ID" value="MFC7298684.1"/>
    <property type="molecule type" value="Genomic_DNA"/>
</dbReference>
<accession>A0ABW2J5A0</accession>
<protein>
    <submittedName>
        <fullName evidence="8">C-type cytochrome biogenesis protein CcmI</fullName>
    </submittedName>
</protein>
<keyword evidence="6" id="KW-0472">Membrane</keyword>
<name>A0ABW2J5A0_9BURK</name>
<organism evidence="8 9">
    <name type="scientific">Herminiimonas aquatilis</name>
    <dbReference type="NCBI Taxonomy" id="345342"/>
    <lineage>
        <taxon>Bacteria</taxon>
        <taxon>Pseudomonadati</taxon>
        <taxon>Pseudomonadota</taxon>
        <taxon>Betaproteobacteria</taxon>
        <taxon>Burkholderiales</taxon>
        <taxon>Oxalobacteraceae</taxon>
        <taxon>Herminiimonas</taxon>
    </lineage>
</organism>
<sequence>MITFWLYAGLLLVIALAFILVPQLRLPRGQVDVDRTRANVGLYRERLRDLEIQRDAGTLDAIQLEVGRVEAARNLLDDTRISKHAADTPLGRTIPLIAALSTPLLALMLYLHWGSQDQLMLAREHAGHSARSIEEITTHLEVLLGATPDSVEGWSLLGRAYTKQERMADAAYAFERAATLAGRSSELLGDWAQALYFAGKRQWTPQLQALTDEALANDPQEATSLKLVGLARFEAGRYTEAVIYWERLAATLPEGDPRRLTISDEISHARELTKASTTKEMRQ</sequence>
<evidence type="ECO:0000313" key="9">
    <source>
        <dbReference type="Proteomes" id="UP001596379"/>
    </source>
</evidence>
<evidence type="ECO:0000256" key="5">
    <source>
        <dbReference type="PROSITE-ProRule" id="PRU00339"/>
    </source>
</evidence>
<dbReference type="InterPro" id="IPR019734">
    <property type="entry name" value="TPR_rpt"/>
</dbReference>
<dbReference type="InterPro" id="IPR051263">
    <property type="entry name" value="C-type_cytochrome_biogenesis"/>
</dbReference>
<evidence type="ECO:0000313" key="8">
    <source>
        <dbReference type="EMBL" id="MFC7298684.1"/>
    </source>
</evidence>
<dbReference type="Gene3D" id="1.25.40.10">
    <property type="entry name" value="Tetratricopeptide repeat domain"/>
    <property type="match status" value="1"/>
</dbReference>